<dbReference type="EMBL" id="CP051167">
    <property type="protein sequence ID" value="QIZ72274.1"/>
    <property type="molecule type" value="Genomic_DNA"/>
</dbReference>
<evidence type="ECO:0000313" key="1">
    <source>
        <dbReference type="EMBL" id="QIZ72274.1"/>
    </source>
</evidence>
<dbReference type="KEGG" id="oxy:HCG48_18245"/>
<gene>
    <name evidence="1" type="ORF">HCG48_18245</name>
</gene>
<protein>
    <submittedName>
        <fullName evidence="1">Uncharacterized protein</fullName>
    </submittedName>
</protein>
<dbReference type="AlphaFoldDB" id="A0A6H1U0B3"/>
<dbReference type="RefSeq" id="WP_168570423.1">
    <property type="nucleotide sequence ID" value="NZ_CP051167.1"/>
</dbReference>
<accession>A0A6H1U0B3</accession>
<organism evidence="1 2">
    <name type="scientific">Oxynema aestuarii AP17</name>
    <dbReference type="NCBI Taxonomy" id="2064643"/>
    <lineage>
        <taxon>Bacteria</taxon>
        <taxon>Bacillati</taxon>
        <taxon>Cyanobacteriota</taxon>
        <taxon>Cyanophyceae</taxon>
        <taxon>Oscillatoriophycideae</taxon>
        <taxon>Oscillatoriales</taxon>
        <taxon>Oscillatoriaceae</taxon>
        <taxon>Oxynema</taxon>
        <taxon>Oxynema aestuarii</taxon>
    </lineage>
</organism>
<dbReference type="Proteomes" id="UP000500857">
    <property type="component" value="Chromosome"/>
</dbReference>
<evidence type="ECO:0000313" key="2">
    <source>
        <dbReference type="Proteomes" id="UP000500857"/>
    </source>
</evidence>
<sequence>MRGQMTWKSEGGIDKVLYLRAQPHDPWKCYKEFPQYYKPDLGGRSPGYETFLTLLRQGWQMVHT</sequence>
<keyword evidence="2" id="KW-1185">Reference proteome</keyword>
<reference evidence="1 2" key="1">
    <citation type="submission" date="2020-04" db="EMBL/GenBank/DDBJ databases">
        <authorList>
            <person name="Basu S."/>
            <person name="Maruthanayagam V."/>
            <person name="Chakraborty S."/>
            <person name="Pramanik A."/>
            <person name="Mukherjee J."/>
            <person name="Brink B."/>
        </authorList>
    </citation>
    <scope>NUCLEOTIDE SEQUENCE [LARGE SCALE GENOMIC DNA]</scope>
    <source>
        <strain evidence="1 2">AP17</strain>
    </source>
</reference>
<name>A0A6H1U0B3_9CYAN</name>
<proteinExistence type="predicted"/>